<dbReference type="GO" id="GO:0005576">
    <property type="term" value="C:extracellular region"/>
    <property type="evidence" value="ECO:0007669"/>
    <property type="project" value="InterPro"/>
</dbReference>
<evidence type="ECO:0000256" key="1">
    <source>
        <dbReference type="SAM" id="SignalP"/>
    </source>
</evidence>
<feature type="signal peptide" evidence="1">
    <location>
        <begin position="1"/>
        <end position="16"/>
    </location>
</feature>
<dbReference type="InterPro" id="IPR001981">
    <property type="entry name" value="Colipase"/>
</dbReference>
<dbReference type="GO" id="GO:0007586">
    <property type="term" value="P:digestion"/>
    <property type="evidence" value="ECO:0007669"/>
    <property type="project" value="InterPro"/>
</dbReference>
<sequence>MSIMVWKLLLLLLLWAVPMFQNRKTRKLLAYKGIGEPCEHNSECQSDCCVTNSLNPQKFCTPQTVFLQCVPWRKPNGHFCEEHSECHSKCCIRTGDSPNKFCSAKSIFLQCVSWRKQEGDKCRSHSECWSLCCLPLSENSSPHCTKRTGILALCLPV</sequence>
<organism evidence="2 3">
    <name type="scientific">Phodopus roborovskii</name>
    <name type="common">Roborovski's desert hamster</name>
    <name type="synonym">Cricetulus roborovskii</name>
    <dbReference type="NCBI Taxonomy" id="109678"/>
    <lineage>
        <taxon>Eukaryota</taxon>
        <taxon>Metazoa</taxon>
        <taxon>Chordata</taxon>
        <taxon>Craniata</taxon>
        <taxon>Vertebrata</taxon>
        <taxon>Euteleostomi</taxon>
        <taxon>Mammalia</taxon>
        <taxon>Eutheria</taxon>
        <taxon>Euarchontoglires</taxon>
        <taxon>Glires</taxon>
        <taxon>Rodentia</taxon>
        <taxon>Myomorpha</taxon>
        <taxon>Muroidea</taxon>
        <taxon>Cricetidae</taxon>
        <taxon>Cricetinae</taxon>
        <taxon>Phodopus</taxon>
    </lineage>
</organism>
<dbReference type="GO" id="GO:0016042">
    <property type="term" value="P:lipid catabolic process"/>
    <property type="evidence" value="ECO:0007669"/>
    <property type="project" value="InterPro"/>
</dbReference>
<evidence type="ECO:0000313" key="2">
    <source>
        <dbReference type="EMBL" id="CAH6778702.1"/>
    </source>
</evidence>
<dbReference type="PANTHER" id="PTHR10041:SF5">
    <property type="entry name" value="LEUCINE-RICH COLIPASE-LIKE PROTEIN 1"/>
    <property type="match status" value="1"/>
</dbReference>
<proteinExistence type="predicted"/>
<protein>
    <submittedName>
        <fullName evidence="2">Lrcol1 protein</fullName>
    </submittedName>
</protein>
<dbReference type="EMBL" id="CALSGD010000490">
    <property type="protein sequence ID" value="CAH6778702.1"/>
    <property type="molecule type" value="Genomic_DNA"/>
</dbReference>
<evidence type="ECO:0000313" key="3">
    <source>
        <dbReference type="Proteomes" id="UP001152836"/>
    </source>
</evidence>
<accession>A0AAU9YY52</accession>
<comment type="caution">
    <text evidence="2">The sequence shown here is derived from an EMBL/GenBank/DDBJ whole genome shotgun (WGS) entry which is preliminary data.</text>
</comment>
<feature type="chain" id="PRO_5043717823" evidence="1">
    <location>
        <begin position="17"/>
        <end position="157"/>
    </location>
</feature>
<name>A0AAU9YY52_PHORO</name>
<keyword evidence="1" id="KW-0732">Signal</keyword>
<dbReference type="Pfam" id="PF15083">
    <property type="entry name" value="Colipase-like"/>
    <property type="match status" value="1"/>
</dbReference>
<dbReference type="Gene3D" id="4.10.40.50">
    <property type="match status" value="1"/>
</dbReference>
<dbReference type="PANTHER" id="PTHR10041">
    <property type="entry name" value="COLIPASE"/>
    <property type="match status" value="1"/>
</dbReference>
<gene>
    <name evidence="2" type="primary">Lrcol1</name>
    <name evidence="2" type="ORF">PHOROB_LOCUS2409</name>
</gene>
<keyword evidence="3" id="KW-1185">Reference proteome</keyword>
<dbReference type="AlphaFoldDB" id="A0AAU9YY52"/>
<dbReference type="GO" id="GO:0008047">
    <property type="term" value="F:enzyme activator activity"/>
    <property type="evidence" value="ECO:0007669"/>
    <property type="project" value="InterPro"/>
</dbReference>
<reference evidence="2" key="1">
    <citation type="submission" date="2022-06" db="EMBL/GenBank/DDBJ databases">
        <authorList>
            <person name="Andreotti S."/>
            <person name="Wyler E."/>
        </authorList>
    </citation>
    <scope>NUCLEOTIDE SEQUENCE</scope>
</reference>
<dbReference type="Proteomes" id="UP001152836">
    <property type="component" value="Unassembled WGS sequence"/>
</dbReference>